<evidence type="ECO:0000313" key="2">
    <source>
        <dbReference type="EMBL" id="GAA1966410.1"/>
    </source>
</evidence>
<keyword evidence="1" id="KW-0732">Signal</keyword>
<proteinExistence type="predicted"/>
<name>A0ABN2RAZ1_9MICO</name>
<organism evidence="2 3">
    <name type="scientific">Terrabacter lapilli</name>
    <dbReference type="NCBI Taxonomy" id="436231"/>
    <lineage>
        <taxon>Bacteria</taxon>
        <taxon>Bacillati</taxon>
        <taxon>Actinomycetota</taxon>
        <taxon>Actinomycetes</taxon>
        <taxon>Micrococcales</taxon>
        <taxon>Intrasporangiaceae</taxon>
        <taxon>Terrabacter</taxon>
    </lineage>
</organism>
<gene>
    <name evidence="2" type="ORF">GCM10009817_02770</name>
</gene>
<protein>
    <recommendedName>
        <fullName evidence="4">Secreted protein</fullName>
    </recommendedName>
</protein>
<dbReference type="Proteomes" id="UP001500013">
    <property type="component" value="Unassembled WGS sequence"/>
</dbReference>
<sequence length="96" mass="9241">MSVVAAKTYVVAVMAPGWAAMDMLARSTSAGGGVPQVGVAAAVVGTTAATGAEGACTAALWDGDPLRARPGAVELQAASPPTAATSASILPVFPCV</sequence>
<comment type="caution">
    <text evidence="2">The sequence shown here is derived from an EMBL/GenBank/DDBJ whole genome shotgun (WGS) entry which is preliminary data.</text>
</comment>
<feature type="signal peptide" evidence="1">
    <location>
        <begin position="1"/>
        <end position="19"/>
    </location>
</feature>
<keyword evidence="3" id="KW-1185">Reference proteome</keyword>
<evidence type="ECO:0000313" key="3">
    <source>
        <dbReference type="Proteomes" id="UP001500013"/>
    </source>
</evidence>
<reference evidence="2 3" key="1">
    <citation type="journal article" date="2019" name="Int. J. Syst. Evol. Microbiol.">
        <title>The Global Catalogue of Microorganisms (GCM) 10K type strain sequencing project: providing services to taxonomists for standard genome sequencing and annotation.</title>
        <authorList>
            <consortium name="The Broad Institute Genomics Platform"/>
            <consortium name="The Broad Institute Genome Sequencing Center for Infectious Disease"/>
            <person name="Wu L."/>
            <person name="Ma J."/>
        </authorList>
    </citation>
    <scope>NUCLEOTIDE SEQUENCE [LARGE SCALE GENOMIC DNA]</scope>
    <source>
        <strain evidence="2 3">JCM 15628</strain>
    </source>
</reference>
<evidence type="ECO:0000256" key="1">
    <source>
        <dbReference type="SAM" id="SignalP"/>
    </source>
</evidence>
<accession>A0ABN2RAZ1</accession>
<feature type="chain" id="PRO_5046765350" description="Secreted protein" evidence="1">
    <location>
        <begin position="20"/>
        <end position="96"/>
    </location>
</feature>
<evidence type="ECO:0008006" key="4">
    <source>
        <dbReference type="Google" id="ProtNLM"/>
    </source>
</evidence>
<dbReference type="EMBL" id="BAAAPU010000002">
    <property type="protein sequence ID" value="GAA1966410.1"/>
    <property type="molecule type" value="Genomic_DNA"/>
</dbReference>